<evidence type="ECO:0000313" key="14">
    <source>
        <dbReference type="Proteomes" id="UP000503251"/>
    </source>
</evidence>
<dbReference type="Proteomes" id="UP000503251">
    <property type="component" value="Chromosome"/>
</dbReference>
<keyword evidence="4" id="KW-0997">Cell inner membrane</keyword>
<organism evidence="12 13">
    <name type="scientific">Oceanidesulfovibrio marinus</name>
    <dbReference type="NCBI Taxonomy" id="370038"/>
    <lineage>
        <taxon>Bacteria</taxon>
        <taxon>Pseudomonadati</taxon>
        <taxon>Thermodesulfobacteriota</taxon>
        <taxon>Desulfovibrionia</taxon>
        <taxon>Desulfovibrionales</taxon>
        <taxon>Desulfovibrionaceae</taxon>
        <taxon>Oceanidesulfovibrio</taxon>
    </lineage>
</organism>
<dbReference type="RefSeq" id="WP_144306814.1">
    <property type="nucleotide sequence ID" value="NZ_CP039543.1"/>
</dbReference>
<feature type="transmembrane region" description="Helical" evidence="9">
    <location>
        <begin position="55"/>
        <end position="72"/>
    </location>
</feature>
<dbReference type="PANTHER" id="PTHR35011">
    <property type="entry name" value="2,3-DIKETO-L-GULONATE TRAP TRANSPORTER SMALL PERMEASE PROTEIN YIAM"/>
    <property type="match status" value="1"/>
</dbReference>
<evidence type="ECO:0000259" key="10">
    <source>
        <dbReference type="Pfam" id="PF04290"/>
    </source>
</evidence>
<keyword evidence="14" id="KW-1185">Reference proteome</keyword>
<protein>
    <submittedName>
        <fullName evidence="11">TRAP transporter small permease</fullName>
    </submittedName>
</protein>
<dbReference type="InterPro" id="IPR055348">
    <property type="entry name" value="DctQ"/>
</dbReference>
<dbReference type="Pfam" id="PF04290">
    <property type="entry name" value="DctQ"/>
    <property type="match status" value="1"/>
</dbReference>
<comment type="subcellular location">
    <subcellularLocation>
        <location evidence="1">Cell inner membrane</location>
        <topology evidence="1">Multi-pass membrane protein</topology>
    </subcellularLocation>
</comment>
<proteinExistence type="inferred from homology"/>
<evidence type="ECO:0000256" key="5">
    <source>
        <dbReference type="ARBA" id="ARBA00022692"/>
    </source>
</evidence>
<evidence type="ECO:0000256" key="4">
    <source>
        <dbReference type="ARBA" id="ARBA00022519"/>
    </source>
</evidence>
<evidence type="ECO:0000256" key="2">
    <source>
        <dbReference type="ARBA" id="ARBA00022448"/>
    </source>
</evidence>
<dbReference type="GO" id="GO:0005886">
    <property type="term" value="C:plasma membrane"/>
    <property type="evidence" value="ECO:0007669"/>
    <property type="project" value="UniProtKB-SubCell"/>
</dbReference>
<keyword evidence="6 9" id="KW-1133">Transmembrane helix</keyword>
<feature type="transmembrane region" description="Helical" evidence="9">
    <location>
        <begin position="93"/>
        <end position="114"/>
    </location>
</feature>
<reference evidence="12 13" key="1">
    <citation type="submission" date="2018-06" db="EMBL/GenBank/DDBJ databases">
        <title>Complete genome of Desulfovibrio marinus P48SEP.</title>
        <authorList>
            <person name="Crispim J.S."/>
            <person name="Vidigal P.M.P."/>
            <person name="Silva L.C.F."/>
            <person name="Araujo L.C."/>
            <person name="Laguardia C.N."/>
            <person name="Dias R.S."/>
            <person name="Sousa M.P."/>
            <person name="Paula S.O."/>
            <person name="Silva C."/>
        </authorList>
    </citation>
    <scope>NUCLEOTIDE SEQUENCE [LARGE SCALE GENOMIC DNA]</scope>
    <source>
        <strain evidence="12 13">P48SEP</strain>
    </source>
</reference>
<keyword evidence="3" id="KW-1003">Cell membrane</keyword>
<sequence length="163" mass="17706">MLKRAFSGLVLCNTLIIKMCEAILTVLLGVLAGLLFCSVVWRYCLNNPIPWSEDFTLVCLVWMSFLGAPVGMRGGHIATNLASDRLPKACSKLLCAVANAAVLFVAITVIVYGVPFVKQGMARIIPSMDWLSHGYSYLALPVGFALIVPLCIENILSPFVQSE</sequence>
<dbReference type="OrthoDB" id="9794346at2"/>
<dbReference type="EMBL" id="CP039543">
    <property type="protein sequence ID" value="QJT09769.1"/>
    <property type="molecule type" value="Genomic_DNA"/>
</dbReference>
<evidence type="ECO:0000256" key="9">
    <source>
        <dbReference type="SAM" id="Phobius"/>
    </source>
</evidence>
<comment type="similarity">
    <text evidence="8">Belongs to the TRAP transporter small permease family.</text>
</comment>
<dbReference type="GO" id="GO:0015740">
    <property type="term" value="P:C4-dicarboxylate transport"/>
    <property type="evidence" value="ECO:0007669"/>
    <property type="project" value="TreeGrafter"/>
</dbReference>
<evidence type="ECO:0000256" key="6">
    <source>
        <dbReference type="ARBA" id="ARBA00022989"/>
    </source>
</evidence>
<keyword evidence="7 9" id="KW-0472">Membrane</keyword>
<evidence type="ECO:0000256" key="8">
    <source>
        <dbReference type="ARBA" id="ARBA00038436"/>
    </source>
</evidence>
<dbReference type="Proteomes" id="UP000434052">
    <property type="component" value="Unassembled WGS sequence"/>
</dbReference>
<name>A0A6P1ZCI3_9BACT</name>
<evidence type="ECO:0000313" key="11">
    <source>
        <dbReference type="EMBL" id="QJT09769.1"/>
    </source>
</evidence>
<evidence type="ECO:0000313" key="13">
    <source>
        <dbReference type="Proteomes" id="UP000434052"/>
    </source>
</evidence>
<evidence type="ECO:0000256" key="7">
    <source>
        <dbReference type="ARBA" id="ARBA00023136"/>
    </source>
</evidence>
<evidence type="ECO:0000256" key="3">
    <source>
        <dbReference type="ARBA" id="ARBA00022475"/>
    </source>
</evidence>
<evidence type="ECO:0000313" key="12">
    <source>
        <dbReference type="EMBL" id="TVM31581.1"/>
    </source>
</evidence>
<evidence type="ECO:0000256" key="1">
    <source>
        <dbReference type="ARBA" id="ARBA00004429"/>
    </source>
</evidence>
<dbReference type="EMBL" id="QMIF01000015">
    <property type="protein sequence ID" value="TVM31581.1"/>
    <property type="molecule type" value="Genomic_DNA"/>
</dbReference>
<gene>
    <name evidence="12" type="ORF">DQK91_18115</name>
    <name evidence="11" type="ORF">E8L03_12835</name>
</gene>
<dbReference type="GO" id="GO:0022857">
    <property type="term" value="F:transmembrane transporter activity"/>
    <property type="evidence" value="ECO:0007669"/>
    <property type="project" value="TreeGrafter"/>
</dbReference>
<feature type="transmembrane region" description="Helical" evidence="9">
    <location>
        <begin position="21"/>
        <end position="43"/>
    </location>
</feature>
<dbReference type="AlphaFoldDB" id="A0A6P1ZCI3"/>
<accession>A0A6P1ZCI3</accession>
<reference evidence="11 14" key="2">
    <citation type="submission" date="2019-04" db="EMBL/GenBank/DDBJ databases">
        <title>Isolation and culture of sulfate reducing bacteria from the cold seep of the South China Sea.</title>
        <authorList>
            <person name="Sun C."/>
            <person name="Liu R."/>
        </authorList>
    </citation>
    <scope>NUCLEOTIDE SEQUENCE [LARGE SCALE GENOMIC DNA]</scope>
    <source>
        <strain evidence="11 14">CS1</strain>
    </source>
</reference>
<keyword evidence="2" id="KW-0813">Transport</keyword>
<keyword evidence="5 9" id="KW-0812">Transmembrane</keyword>
<dbReference type="InterPro" id="IPR007387">
    <property type="entry name" value="TRAP_DctQ"/>
</dbReference>
<dbReference type="PANTHER" id="PTHR35011:SF2">
    <property type="entry name" value="2,3-DIKETO-L-GULONATE TRAP TRANSPORTER SMALL PERMEASE PROTEIN YIAM"/>
    <property type="match status" value="1"/>
</dbReference>
<feature type="domain" description="Tripartite ATP-independent periplasmic transporters DctQ component" evidence="10">
    <location>
        <begin position="32"/>
        <end position="158"/>
    </location>
</feature>
<feature type="transmembrane region" description="Helical" evidence="9">
    <location>
        <begin position="134"/>
        <end position="156"/>
    </location>
</feature>